<dbReference type="AlphaFoldDB" id="A0AAU9MNF6"/>
<dbReference type="EMBL" id="CAKMRJ010002223">
    <property type="protein sequence ID" value="CAH1427337.1"/>
    <property type="molecule type" value="Genomic_DNA"/>
</dbReference>
<comment type="caution">
    <text evidence="1">The sequence shown here is derived from an EMBL/GenBank/DDBJ whole genome shotgun (WGS) entry which is preliminary data.</text>
</comment>
<protein>
    <submittedName>
        <fullName evidence="1">Uncharacterized protein</fullName>
    </submittedName>
</protein>
<organism evidence="1 2">
    <name type="scientific">Lactuca virosa</name>
    <dbReference type="NCBI Taxonomy" id="75947"/>
    <lineage>
        <taxon>Eukaryota</taxon>
        <taxon>Viridiplantae</taxon>
        <taxon>Streptophyta</taxon>
        <taxon>Embryophyta</taxon>
        <taxon>Tracheophyta</taxon>
        <taxon>Spermatophyta</taxon>
        <taxon>Magnoliopsida</taxon>
        <taxon>eudicotyledons</taxon>
        <taxon>Gunneridae</taxon>
        <taxon>Pentapetalae</taxon>
        <taxon>asterids</taxon>
        <taxon>campanulids</taxon>
        <taxon>Asterales</taxon>
        <taxon>Asteraceae</taxon>
        <taxon>Cichorioideae</taxon>
        <taxon>Cichorieae</taxon>
        <taxon>Lactucinae</taxon>
        <taxon>Lactuca</taxon>
    </lineage>
</organism>
<proteinExistence type="predicted"/>
<gene>
    <name evidence="1" type="ORF">LVIROSA_LOCUS14351</name>
</gene>
<evidence type="ECO:0000313" key="2">
    <source>
        <dbReference type="Proteomes" id="UP001157418"/>
    </source>
</evidence>
<dbReference type="Proteomes" id="UP001157418">
    <property type="component" value="Unassembled WGS sequence"/>
</dbReference>
<sequence>MFNDVDFSSMTYSQCTTFFKRFMHEDCKKLYYCEPCISLVEWLNPNSDDVEYATFIFDAYGTDGVIFVYVDRIGVGFDGWLDDEDNDDDGRESCIDGENEDSIDELRNVELEFNDDVVHMNRTSNDPFVE</sequence>
<evidence type="ECO:0000313" key="1">
    <source>
        <dbReference type="EMBL" id="CAH1427337.1"/>
    </source>
</evidence>
<keyword evidence="2" id="KW-1185">Reference proteome</keyword>
<reference evidence="1 2" key="1">
    <citation type="submission" date="2022-01" db="EMBL/GenBank/DDBJ databases">
        <authorList>
            <person name="Xiong W."/>
            <person name="Schranz E."/>
        </authorList>
    </citation>
    <scope>NUCLEOTIDE SEQUENCE [LARGE SCALE GENOMIC DNA]</scope>
</reference>
<name>A0AAU9MNF6_9ASTR</name>
<accession>A0AAU9MNF6</accession>